<keyword evidence="2" id="KW-0812">Transmembrane</keyword>
<dbReference type="AlphaFoldDB" id="U5VW62"/>
<dbReference type="OrthoDB" id="3293460at2"/>
<accession>U5VW62</accession>
<feature type="region of interest" description="Disordered" evidence="1">
    <location>
        <begin position="236"/>
        <end position="267"/>
    </location>
</feature>
<keyword evidence="2" id="KW-1133">Transmembrane helix</keyword>
<reference evidence="4 5" key="1">
    <citation type="journal article" date="2014" name="J. Biotechnol.">
        <title>Complete genome sequence of the actinobacterium Actinoplanes friuliensis HAG 010964, producer of the lipopeptide antibiotic friulimycin.</title>
        <authorList>
            <person name="Ruckert C."/>
            <person name="Szczepanowski R."/>
            <person name="Albersmeier A."/>
            <person name="Goesmann A."/>
            <person name="Fischer N."/>
            <person name="Steinkamper A."/>
            <person name="Puhler A."/>
            <person name="Biener R."/>
            <person name="Schwartz D."/>
            <person name="Kalinowski J."/>
        </authorList>
    </citation>
    <scope>NUCLEOTIDE SEQUENCE [LARGE SCALE GENOMIC DNA]</scope>
    <source>
        <strain evidence="4 5">DSM 7358</strain>
    </source>
</reference>
<feature type="chain" id="PRO_5004666135" description="Carboxypeptidase regulatory-like domain-containing protein" evidence="3">
    <location>
        <begin position="32"/>
        <end position="345"/>
    </location>
</feature>
<feature type="region of interest" description="Disordered" evidence="1">
    <location>
        <begin position="312"/>
        <end position="345"/>
    </location>
</feature>
<evidence type="ECO:0000313" key="5">
    <source>
        <dbReference type="Proteomes" id="UP000017746"/>
    </source>
</evidence>
<feature type="signal peptide" evidence="3">
    <location>
        <begin position="1"/>
        <end position="31"/>
    </location>
</feature>
<evidence type="ECO:0000313" key="4">
    <source>
        <dbReference type="EMBL" id="AGZ41069.1"/>
    </source>
</evidence>
<organism evidence="4 5">
    <name type="scientific">Actinoplanes friuliensis DSM 7358</name>
    <dbReference type="NCBI Taxonomy" id="1246995"/>
    <lineage>
        <taxon>Bacteria</taxon>
        <taxon>Bacillati</taxon>
        <taxon>Actinomycetota</taxon>
        <taxon>Actinomycetes</taxon>
        <taxon>Micromonosporales</taxon>
        <taxon>Micromonosporaceae</taxon>
        <taxon>Actinoplanes</taxon>
    </lineage>
</organism>
<dbReference type="EMBL" id="CP006272">
    <property type="protein sequence ID" value="AGZ41069.1"/>
    <property type="molecule type" value="Genomic_DNA"/>
</dbReference>
<dbReference type="Pfam" id="PF13620">
    <property type="entry name" value="CarboxypepD_reg"/>
    <property type="match status" value="1"/>
</dbReference>
<keyword evidence="2" id="KW-0472">Membrane</keyword>
<dbReference type="InterPro" id="IPR008969">
    <property type="entry name" value="CarboxyPept-like_regulatory"/>
</dbReference>
<dbReference type="RefSeq" id="WP_023361128.1">
    <property type="nucleotide sequence ID" value="NC_022657.1"/>
</dbReference>
<dbReference type="KEGG" id="afs:AFR_13915"/>
<dbReference type="Proteomes" id="UP000017746">
    <property type="component" value="Chromosome"/>
</dbReference>
<evidence type="ECO:0000256" key="3">
    <source>
        <dbReference type="SAM" id="SignalP"/>
    </source>
</evidence>
<evidence type="ECO:0000256" key="1">
    <source>
        <dbReference type="SAM" id="MobiDB-lite"/>
    </source>
</evidence>
<protein>
    <recommendedName>
        <fullName evidence="6">Carboxypeptidase regulatory-like domain-containing protein</fullName>
    </recommendedName>
</protein>
<proteinExistence type="predicted"/>
<evidence type="ECO:0008006" key="6">
    <source>
        <dbReference type="Google" id="ProtNLM"/>
    </source>
</evidence>
<keyword evidence="3" id="KW-0732">Signal</keyword>
<dbReference type="Gene3D" id="2.60.40.1120">
    <property type="entry name" value="Carboxypeptidase-like, regulatory domain"/>
    <property type="match status" value="1"/>
</dbReference>
<feature type="transmembrane region" description="Helical" evidence="2">
    <location>
        <begin position="279"/>
        <end position="302"/>
    </location>
</feature>
<gene>
    <name evidence="4" type="ORF">AFR_13915</name>
</gene>
<feature type="compositionally biased region" description="Low complexity" evidence="1">
    <location>
        <begin position="236"/>
        <end position="251"/>
    </location>
</feature>
<evidence type="ECO:0000256" key="2">
    <source>
        <dbReference type="SAM" id="Phobius"/>
    </source>
</evidence>
<feature type="compositionally biased region" description="Basic and acidic residues" evidence="1">
    <location>
        <begin position="335"/>
        <end position="345"/>
    </location>
</feature>
<sequence length="345" mass="34614">MTSTGARWSRPAASIVLAGAVLAVSAAPVAAAPPAIRIQSVSSDQVKSGETVRVRFKATNNNKRTEKVFVAVSGGLRCTAGCSAAPDIRAGQSRTFEATVVAPKVSAGEESGRNLAVSVRIGRQTAFDHKMILVRGANTSPSAVSRISGRVRDAGGDAIGGATVAVRDSAGHDYRTTTNAGGKFTITSNDSRPIAAGPITVAAAKDGYRSARATVQGAGGRAATVRLTLAAVASPSKAPSSPAAVASVPPVAEEEPATEESVTAAPATTEKVDGEGSGLLLFTILGGLLIAAGVGTLALMMIRRRAPASDPTMAAPTGAGGSGMADAPTAVLRTVPHDYGRPTPR</sequence>
<dbReference type="eggNOG" id="ENOG50331V5">
    <property type="taxonomic scope" value="Bacteria"/>
</dbReference>
<keyword evidence="5" id="KW-1185">Reference proteome</keyword>
<name>U5VW62_9ACTN</name>
<dbReference type="SUPFAM" id="SSF49464">
    <property type="entry name" value="Carboxypeptidase regulatory domain-like"/>
    <property type="match status" value="1"/>
</dbReference>
<dbReference type="PATRIC" id="fig|1246995.3.peg.2823"/>
<dbReference type="HOGENOM" id="CLU_775052_0_0_11"/>